<gene>
    <name evidence="3" type="primary">LOC117234229</name>
</gene>
<dbReference type="RefSeq" id="XP_033351110.1">
    <property type="nucleotide sequence ID" value="XM_033495219.1"/>
</dbReference>
<feature type="coiled-coil region" evidence="1">
    <location>
        <begin position="52"/>
        <end position="121"/>
    </location>
</feature>
<sequence length="235" mass="27538">MEEFNIDIVHVLQNRDFSVLQKLVSHCYDFRAKIAAKIEDTTAYESECIEKIAQSGNKILELEQEVESLKSDIDTTKLQQKIIDKKITNAIKQQEKLEDEVNNAKVKRDSLSVEIVDLHEESEQRKEQKLLTWKSIKLACHTYKQHLGFHIELINNKEQEQIKVSFFINNTNAKDKYFVQLLNCNNQWRVEQIQPTLKAEHLSNFEGIIDFSKQSEVSDVTALLCKLRETFVKYY</sequence>
<dbReference type="AlphaFoldDB" id="A0A6J3KE41"/>
<accession>A0A6J3KE41</accession>
<protein>
    <submittedName>
        <fullName evidence="3">Uncharacterized protein LOC117234229</fullName>
    </submittedName>
</protein>
<name>A0A6J3KE41_9HYME</name>
<proteinExistence type="predicted"/>
<reference evidence="3" key="1">
    <citation type="submission" date="2025-08" db="UniProtKB">
        <authorList>
            <consortium name="RefSeq"/>
        </authorList>
    </citation>
    <scope>IDENTIFICATION</scope>
    <source>
        <tissue evidence="3">Muscle</tissue>
    </source>
</reference>
<keyword evidence="1" id="KW-0175">Coiled coil</keyword>
<dbReference type="Proteomes" id="UP000504631">
    <property type="component" value="Unplaced"/>
</dbReference>
<organism evidence="2 3">
    <name type="scientific">Bombus vosnesenskii</name>
    <dbReference type="NCBI Taxonomy" id="207650"/>
    <lineage>
        <taxon>Eukaryota</taxon>
        <taxon>Metazoa</taxon>
        <taxon>Ecdysozoa</taxon>
        <taxon>Arthropoda</taxon>
        <taxon>Hexapoda</taxon>
        <taxon>Insecta</taxon>
        <taxon>Pterygota</taxon>
        <taxon>Neoptera</taxon>
        <taxon>Endopterygota</taxon>
        <taxon>Hymenoptera</taxon>
        <taxon>Apocrita</taxon>
        <taxon>Aculeata</taxon>
        <taxon>Apoidea</taxon>
        <taxon>Anthophila</taxon>
        <taxon>Apidae</taxon>
        <taxon>Bombus</taxon>
        <taxon>Pyrobombus</taxon>
    </lineage>
</organism>
<evidence type="ECO:0000313" key="3">
    <source>
        <dbReference type="RefSeq" id="XP_033351110.1"/>
    </source>
</evidence>
<evidence type="ECO:0000256" key="1">
    <source>
        <dbReference type="SAM" id="Coils"/>
    </source>
</evidence>
<dbReference type="GeneID" id="117234229"/>
<evidence type="ECO:0000313" key="2">
    <source>
        <dbReference type="Proteomes" id="UP000504631"/>
    </source>
</evidence>
<dbReference type="KEGG" id="bvk:117234229"/>
<keyword evidence="2" id="KW-1185">Reference proteome</keyword>